<organism evidence="3 4">
    <name type="scientific">Mediterraneibacter gnavus</name>
    <name type="common">Ruminococcus gnavus</name>
    <dbReference type="NCBI Taxonomy" id="33038"/>
    <lineage>
        <taxon>Bacteria</taxon>
        <taxon>Bacillati</taxon>
        <taxon>Bacillota</taxon>
        <taxon>Clostridia</taxon>
        <taxon>Lachnospirales</taxon>
        <taxon>Lachnospiraceae</taxon>
        <taxon>Mediterraneibacter</taxon>
    </lineage>
</organism>
<evidence type="ECO:0000313" key="4">
    <source>
        <dbReference type="Proteomes" id="UP000283981"/>
    </source>
</evidence>
<evidence type="ECO:0000313" key="2">
    <source>
        <dbReference type="EMBL" id="RHD00852.1"/>
    </source>
</evidence>
<dbReference type="Proteomes" id="UP000284472">
    <property type="component" value="Unassembled WGS sequence"/>
</dbReference>
<reference evidence="4 5" key="1">
    <citation type="submission" date="2018-08" db="EMBL/GenBank/DDBJ databases">
        <title>A genome reference for cultivated species of the human gut microbiota.</title>
        <authorList>
            <person name="Zou Y."/>
            <person name="Xue W."/>
            <person name="Luo G."/>
        </authorList>
    </citation>
    <scope>NUCLEOTIDE SEQUENCE [LARGE SCALE GENOMIC DNA]</scope>
    <source>
        <strain evidence="3 4">AM21-18</strain>
        <strain evidence="2 5">AM32-6</strain>
    </source>
</reference>
<sequence length="372" mass="43636">MAVLKHIVSKNANYGESLDYLLFQHDERTKKPILNEHGQMILREEYYLDGLNCEPMLFDKECERLNDQYHKNQTYDEIKSHHYIISFDPADRDECGLTGEKAQELGLEYARKNFPGHQALVCTHTDGHNESGNIHVHIVINSLRKYDIPKEGYMERNSDCLAGYKHHLTNNYLRHLQKSLMDTCHRENLPQVDLLSPSENKIKNREYYASRYGQEKLDKLNEQILADGLTPRKTTFQTQKQYLRDAITEISHTAKDVEDFKKQLYEKYQIVVTEHRGRFSYLHPEREKNITGRALGTKYEKDYLQQQFESNHRTPNIHPDISSDPMDILFIKSNLRLVIDLQNCVKAQQSQAYARKVKLTNLQEMAKTIAYV</sequence>
<dbReference type="Proteomes" id="UP000283981">
    <property type="component" value="Unassembled WGS sequence"/>
</dbReference>
<feature type="domain" description="MobA/VirD2-like nuclease" evidence="1">
    <location>
        <begin position="44"/>
        <end position="146"/>
    </location>
</feature>
<accession>A0A414UV91</accession>
<comment type="caution">
    <text evidence="3">The sequence shown here is derived from an EMBL/GenBank/DDBJ whole genome shotgun (WGS) entry which is preliminary data.</text>
</comment>
<name>A0A414UV91_MEDGN</name>
<dbReference type="EMBL" id="QSIR01000040">
    <property type="protein sequence ID" value="RHD00852.1"/>
    <property type="molecule type" value="Genomic_DNA"/>
</dbReference>
<proteinExistence type="predicted"/>
<protein>
    <submittedName>
        <fullName evidence="3">Rlx protein</fullName>
    </submittedName>
</protein>
<dbReference type="InterPro" id="IPR005094">
    <property type="entry name" value="Endonuclease_MobA/VirD2"/>
</dbReference>
<gene>
    <name evidence="3" type="ORF">DW243_08810</name>
    <name evidence="2" type="ORF">DW812_16670</name>
</gene>
<evidence type="ECO:0000313" key="5">
    <source>
        <dbReference type="Proteomes" id="UP000284472"/>
    </source>
</evidence>
<dbReference type="AlphaFoldDB" id="A0A414UV91"/>
<dbReference type="EMBL" id="QRIS01000013">
    <property type="protein sequence ID" value="RHG84194.1"/>
    <property type="molecule type" value="Genomic_DNA"/>
</dbReference>
<dbReference type="Pfam" id="PF03432">
    <property type="entry name" value="Relaxase"/>
    <property type="match status" value="1"/>
</dbReference>
<evidence type="ECO:0000313" key="3">
    <source>
        <dbReference type="EMBL" id="RHG84194.1"/>
    </source>
</evidence>
<evidence type="ECO:0000259" key="1">
    <source>
        <dbReference type="Pfam" id="PF03432"/>
    </source>
</evidence>